<dbReference type="SUPFAM" id="SSF55347">
    <property type="entry name" value="Glyceraldehyde-3-phosphate dehydrogenase-like, C-terminal domain"/>
    <property type="match status" value="1"/>
</dbReference>
<name>A0A3D9XM94_PARVE</name>
<dbReference type="InterPro" id="IPR051317">
    <property type="entry name" value="Gfo/Idh/MocA_oxidoreduct"/>
</dbReference>
<dbReference type="SUPFAM" id="SSF51735">
    <property type="entry name" value="NAD(P)-binding Rossmann-fold domains"/>
    <property type="match status" value="1"/>
</dbReference>
<dbReference type="PANTHER" id="PTHR43708:SF8">
    <property type="entry name" value="OXIDOREDUCTASE"/>
    <property type="match status" value="1"/>
</dbReference>
<reference evidence="3 4" key="1">
    <citation type="submission" date="2018-08" db="EMBL/GenBank/DDBJ databases">
        <title>Genomic Encyclopedia of Archaeal and Bacterial Type Strains, Phase II (KMG-II): from individual species to whole genera.</title>
        <authorList>
            <person name="Goeker M."/>
        </authorList>
    </citation>
    <scope>NUCLEOTIDE SEQUENCE [LARGE SCALE GENOMIC DNA]</scope>
    <source>
        <strain evidence="3 4">DSM 17099</strain>
    </source>
</reference>
<dbReference type="Proteomes" id="UP000256941">
    <property type="component" value="Unassembled WGS sequence"/>
</dbReference>
<dbReference type="Pfam" id="PF01408">
    <property type="entry name" value="GFO_IDH_MocA"/>
    <property type="match status" value="1"/>
</dbReference>
<dbReference type="Pfam" id="PF22725">
    <property type="entry name" value="GFO_IDH_MocA_C3"/>
    <property type="match status" value="1"/>
</dbReference>
<dbReference type="RefSeq" id="WP_116220430.1">
    <property type="nucleotide sequence ID" value="NZ_CP038196.1"/>
</dbReference>
<evidence type="ECO:0000259" key="2">
    <source>
        <dbReference type="Pfam" id="PF22725"/>
    </source>
</evidence>
<sequence length="342" mass="36017">MTEIAPLRAAIVGLGRWGQNLVRANAGNPGSALRFTHAATRSPAKAQDFCRDQGLALLPGLDAVLQEGEVDAVVLATPHSQHGAQIRRAAQAGKHIFVEKPLTLELAEAEAALAAAQAAGVALCVGFNRRFLPAFQALAGQLEAGALGRALHVEGAFSGDFGYHYSDQMWRGDDRENPAGGMAAMGIHVLDAMIALLGPVRRVSAISRRAAVSAQLKDVTSVMLDFESGATGSLSTLMATAGFWRLHVFGSQGWAQMPDQATLITSDLSGRQERRAFDPCDSLAQELDAFARKARSDRPYPVSPLQALQGVAAMEAIAISAAADAEWTQVARPATSILDATA</sequence>
<dbReference type="Gene3D" id="3.40.50.720">
    <property type="entry name" value="NAD(P)-binding Rossmann-like Domain"/>
    <property type="match status" value="1"/>
</dbReference>
<accession>A0A3D9XM94</accession>
<dbReference type="InterPro" id="IPR036291">
    <property type="entry name" value="NAD(P)-bd_dom_sf"/>
</dbReference>
<feature type="domain" description="Gfo/Idh/MocA-like oxidoreductase N-terminal" evidence="1">
    <location>
        <begin position="7"/>
        <end position="127"/>
    </location>
</feature>
<evidence type="ECO:0000313" key="3">
    <source>
        <dbReference type="EMBL" id="REF71577.1"/>
    </source>
</evidence>
<feature type="domain" description="GFO/IDH/MocA-like oxidoreductase" evidence="2">
    <location>
        <begin position="135"/>
        <end position="255"/>
    </location>
</feature>
<evidence type="ECO:0000313" key="4">
    <source>
        <dbReference type="Proteomes" id="UP000256941"/>
    </source>
</evidence>
<protein>
    <submittedName>
        <fullName evidence="3">Putative dehydrogenase</fullName>
    </submittedName>
</protein>
<proteinExistence type="predicted"/>
<dbReference type="EMBL" id="QTUJ01000001">
    <property type="protein sequence ID" value="REF71577.1"/>
    <property type="molecule type" value="Genomic_DNA"/>
</dbReference>
<dbReference type="InterPro" id="IPR055170">
    <property type="entry name" value="GFO_IDH_MocA-like_dom"/>
</dbReference>
<evidence type="ECO:0000259" key="1">
    <source>
        <dbReference type="Pfam" id="PF01408"/>
    </source>
</evidence>
<dbReference type="Gene3D" id="3.30.360.10">
    <property type="entry name" value="Dihydrodipicolinate Reductase, domain 2"/>
    <property type="match status" value="1"/>
</dbReference>
<comment type="caution">
    <text evidence="3">The sequence shown here is derived from an EMBL/GenBank/DDBJ whole genome shotgun (WGS) entry which is preliminary data.</text>
</comment>
<dbReference type="InterPro" id="IPR000683">
    <property type="entry name" value="Gfo/Idh/MocA-like_OxRdtase_N"/>
</dbReference>
<gene>
    <name evidence="3" type="ORF">BDD41_0032</name>
</gene>
<organism evidence="3 4">
    <name type="scientific">Paracoccus versutus</name>
    <name type="common">Thiobacillus versutus</name>
    <dbReference type="NCBI Taxonomy" id="34007"/>
    <lineage>
        <taxon>Bacteria</taxon>
        <taxon>Pseudomonadati</taxon>
        <taxon>Pseudomonadota</taxon>
        <taxon>Alphaproteobacteria</taxon>
        <taxon>Rhodobacterales</taxon>
        <taxon>Paracoccaceae</taxon>
        <taxon>Paracoccus</taxon>
    </lineage>
</organism>
<dbReference type="GO" id="GO:0000166">
    <property type="term" value="F:nucleotide binding"/>
    <property type="evidence" value="ECO:0007669"/>
    <property type="project" value="InterPro"/>
</dbReference>
<dbReference type="PANTHER" id="PTHR43708">
    <property type="entry name" value="CONSERVED EXPRESSED OXIDOREDUCTASE (EUROFUNG)"/>
    <property type="match status" value="1"/>
</dbReference>
<dbReference type="AlphaFoldDB" id="A0A3D9XM94"/>